<dbReference type="Proteomes" id="UP000789860">
    <property type="component" value="Unassembled WGS sequence"/>
</dbReference>
<keyword evidence="2" id="KW-1185">Reference proteome</keyword>
<sequence>MPSLIKKKKNDLLLLKTDELETVEEKITAKTATKYLEIHKRPLYIVDAVINSQNKCNYSTERQCYYRYRNLLRLNN</sequence>
<organism evidence="1 2">
    <name type="scientific">Scutellospora calospora</name>
    <dbReference type="NCBI Taxonomy" id="85575"/>
    <lineage>
        <taxon>Eukaryota</taxon>
        <taxon>Fungi</taxon>
        <taxon>Fungi incertae sedis</taxon>
        <taxon>Mucoromycota</taxon>
        <taxon>Glomeromycotina</taxon>
        <taxon>Glomeromycetes</taxon>
        <taxon>Diversisporales</taxon>
        <taxon>Gigasporaceae</taxon>
        <taxon>Scutellospora</taxon>
    </lineage>
</organism>
<reference evidence="1" key="1">
    <citation type="submission" date="2021-06" db="EMBL/GenBank/DDBJ databases">
        <authorList>
            <person name="Kallberg Y."/>
            <person name="Tangrot J."/>
            <person name="Rosling A."/>
        </authorList>
    </citation>
    <scope>NUCLEOTIDE SEQUENCE</scope>
    <source>
        <strain evidence="1">AU212A</strain>
    </source>
</reference>
<protein>
    <submittedName>
        <fullName evidence="1">4751_t:CDS:1</fullName>
    </submittedName>
</protein>
<evidence type="ECO:0000313" key="2">
    <source>
        <dbReference type="Proteomes" id="UP000789860"/>
    </source>
</evidence>
<name>A0ACA9JVU6_9GLOM</name>
<dbReference type="EMBL" id="CAJVPM010000238">
    <property type="protein sequence ID" value="CAG8439094.1"/>
    <property type="molecule type" value="Genomic_DNA"/>
</dbReference>
<comment type="caution">
    <text evidence="1">The sequence shown here is derived from an EMBL/GenBank/DDBJ whole genome shotgun (WGS) entry which is preliminary data.</text>
</comment>
<proteinExistence type="predicted"/>
<accession>A0ACA9JVU6</accession>
<evidence type="ECO:0000313" key="1">
    <source>
        <dbReference type="EMBL" id="CAG8439094.1"/>
    </source>
</evidence>
<gene>
    <name evidence="1" type="ORF">SCALOS_LOCUS491</name>
</gene>